<dbReference type="GO" id="GO:0042613">
    <property type="term" value="C:MHC class II protein complex"/>
    <property type="evidence" value="ECO:0007669"/>
    <property type="project" value="InterPro"/>
</dbReference>
<evidence type="ECO:0000256" key="1">
    <source>
        <dbReference type="ARBA" id="ARBA00004479"/>
    </source>
</evidence>
<keyword evidence="3 6" id="KW-1133">Transmembrane helix</keyword>
<gene>
    <name evidence="9" type="ORF">Q5P01_011219</name>
</gene>
<dbReference type="GO" id="GO:0006955">
    <property type="term" value="P:immune response"/>
    <property type="evidence" value="ECO:0007669"/>
    <property type="project" value="InterPro"/>
</dbReference>
<organism evidence="9 10">
    <name type="scientific">Channa striata</name>
    <name type="common">Snakehead murrel</name>
    <name type="synonym">Ophicephalus striatus</name>
    <dbReference type="NCBI Taxonomy" id="64152"/>
    <lineage>
        <taxon>Eukaryota</taxon>
        <taxon>Metazoa</taxon>
        <taxon>Chordata</taxon>
        <taxon>Craniata</taxon>
        <taxon>Vertebrata</taxon>
        <taxon>Euteleostomi</taxon>
        <taxon>Actinopterygii</taxon>
        <taxon>Neopterygii</taxon>
        <taxon>Teleostei</taxon>
        <taxon>Neoteleostei</taxon>
        <taxon>Acanthomorphata</taxon>
        <taxon>Anabantaria</taxon>
        <taxon>Anabantiformes</taxon>
        <taxon>Channoidei</taxon>
        <taxon>Channidae</taxon>
        <taxon>Channa</taxon>
    </lineage>
</organism>
<keyword evidence="10" id="KW-1185">Reference proteome</keyword>
<evidence type="ECO:0000313" key="9">
    <source>
        <dbReference type="EMBL" id="KAK2844560.1"/>
    </source>
</evidence>
<dbReference type="Gene3D" id="2.60.40.10">
    <property type="entry name" value="Immunoglobulins"/>
    <property type="match status" value="1"/>
</dbReference>
<feature type="domain" description="Ig-like" evidence="8">
    <location>
        <begin position="109"/>
        <end position="198"/>
    </location>
</feature>
<feature type="transmembrane region" description="Helical" evidence="6">
    <location>
        <begin position="211"/>
        <end position="232"/>
    </location>
</feature>
<dbReference type="Pfam" id="PF00969">
    <property type="entry name" value="MHC_II_beta"/>
    <property type="match status" value="1"/>
</dbReference>
<dbReference type="Pfam" id="PF07654">
    <property type="entry name" value="C1-set"/>
    <property type="match status" value="1"/>
</dbReference>
<protein>
    <recommendedName>
        <fullName evidence="8">Ig-like domain-containing protein</fullName>
    </recommendedName>
</protein>
<dbReference type="InterPro" id="IPR036179">
    <property type="entry name" value="Ig-like_dom_sf"/>
</dbReference>
<evidence type="ECO:0000256" key="6">
    <source>
        <dbReference type="SAM" id="Phobius"/>
    </source>
</evidence>
<dbReference type="InterPro" id="IPR003597">
    <property type="entry name" value="Ig_C1-set"/>
</dbReference>
<evidence type="ECO:0000256" key="2">
    <source>
        <dbReference type="ARBA" id="ARBA00022692"/>
    </source>
</evidence>
<keyword evidence="2 6" id="KW-0812">Transmembrane</keyword>
<evidence type="ECO:0000313" key="10">
    <source>
        <dbReference type="Proteomes" id="UP001187415"/>
    </source>
</evidence>
<dbReference type="PROSITE" id="PS50835">
    <property type="entry name" value="IG_LIKE"/>
    <property type="match status" value="1"/>
</dbReference>
<evidence type="ECO:0000256" key="7">
    <source>
        <dbReference type="SAM" id="SignalP"/>
    </source>
</evidence>
<comment type="subcellular location">
    <subcellularLocation>
        <location evidence="1">Membrane</location>
        <topology evidence="1">Single-pass type I membrane protein</topology>
    </subcellularLocation>
</comment>
<dbReference type="InterPro" id="IPR013783">
    <property type="entry name" value="Ig-like_fold"/>
</dbReference>
<evidence type="ECO:0000256" key="5">
    <source>
        <dbReference type="ARBA" id="ARBA00023180"/>
    </source>
</evidence>
<comment type="caution">
    <text evidence="9">The sequence shown here is derived from an EMBL/GenBank/DDBJ whole genome shotgun (WGS) entry which is preliminary data.</text>
</comment>
<dbReference type="InterPro" id="IPR050160">
    <property type="entry name" value="MHC/Immunoglobulin"/>
</dbReference>
<reference evidence="9" key="1">
    <citation type="submission" date="2023-07" db="EMBL/GenBank/DDBJ databases">
        <title>Chromosome-level Genome Assembly of Striped Snakehead (Channa striata).</title>
        <authorList>
            <person name="Liu H."/>
        </authorList>
    </citation>
    <scope>NUCLEOTIDE SEQUENCE</scope>
    <source>
        <strain evidence="9">Gz</strain>
        <tissue evidence="9">Muscle</tissue>
    </source>
</reference>
<dbReference type="EMBL" id="JAUPFM010000008">
    <property type="protein sequence ID" value="KAK2844560.1"/>
    <property type="molecule type" value="Genomic_DNA"/>
</dbReference>
<dbReference type="InterPro" id="IPR011162">
    <property type="entry name" value="MHC_I/II-like_Ag-recog"/>
</dbReference>
<dbReference type="SMART" id="SM00407">
    <property type="entry name" value="IGc1"/>
    <property type="match status" value="1"/>
</dbReference>
<dbReference type="PANTHER" id="PTHR19944:SF99">
    <property type="entry name" value="HLA CLASS II HISTOCOMPATIBILITY ANTIGEN, DRB1 BETA CHAIN"/>
    <property type="match status" value="1"/>
</dbReference>
<name>A0AA88MSZ7_CHASR</name>
<proteinExistence type="predicted"/>
<keyword evidence="6" id="KW-0472">Membrane</keyword>
<dbReference type="Gene3D" id="3.10.320.10">
    <property type="entry name" value="Class II Histocompatibility Antigen, M Beta Chain, Chain B, domain 1"/>
    <property type="match status" value="1"/>
</dbReference>
<evidence type="ECO:0000256" key="4">
    <source>
        <dbReference type="ARBA" id="ARBA00023157"/>
    </source>
</evidence>
<dbReference type="InterPro" id="IPR000353">
    <property type="entry name" value="MHC_II_b_N"/>
</dbReference>
<keyword evidence="5" id="KW-0325">Glycoprotein</keyword>
<dbReference type="PANTHER" id="PTHR19944">
    <property type="entry name" value="MHC CLASS II-RELATED"/>
    <property type="match status" value="1"/>
</dbReference>
<dbReference type="InterPro" id="IPR007110">
    <property type="entry name" value="Ig-like_dom"/>
</dbReference>
<dbReference type="Proteomes" id="UP001187415">
    <property type="component" value="Unassembled WGS sequence"/>
</dbReference>
<feature type="signal peptide" evidence="7">
    <location>
        <begin position="1"/>
        <end position="21"/>
    </location>
</feature>
<dbReference type="SUPFAM" id="SSF48726">
    <property type="entry name" value="Immunoglobulin"/>
    <property type="match status" value="1"/>
</dbReference>
<dbReference type="InterPro" id="IPR014745">
    <property type="entry name" value="MHC_II_a/b_N"/>
</dbReference>
<accession>A0AA88MSZ7</accession>
<evidence type="ECO:0000259" key="8">
    <source>
        <dbReference type="PROSITE" id="PS50835"/>
    </source>
</evidence>
<dbReference type="SMART" id="SM00921">
    <property type="entry name" value="MHC_II_beta"/>
    <property type="match status" value="1"/>
</dbReference>
<keyword evidence="7" id="KW-0732">Signal</keyword>
<dbReference type="SUPFAM" id="SSF54452">
    <property type="entry name" value="MHC antigen-recognition domain"/>
    <property type="match status" value="1"/>
</dbReference>
<evidence type="ECO:0000256" key="3">
    <source>
        <dbReference type="ARBA" id="ARBA00022989"/>
    </source>
</evidence>
<keyword evidence="4" id="KW-1015">Disulfide bond</keyword>
<feature type="chain" id="PRO_5041640018" description="Ig-like domain-containing protein" evidence="7">
    <location>
        <begin position="22"/>
        <end position="245"/>
    </location>
</feature>
<sequence>MHTHSFFALLCLFFFFSRADAVFGYSLIRCQLTSTNDVVYLIQIYYNKVLLGQYNSTAGNFSSYTENTKEIVDSLNKNPTFLKKERKNEETCRTNIPVALGLFLKPVEPYVSLKSVETAGSKHPAMLMCSVYNFYPKQISVTWLRDGKEVTSDVTSTEEHPNGNWLYQIHSYLEYTPRSGEKITCMVEHASLNEPKLYDWDPISESEKNKIAVGAAGLLLGLVFLIAGIIVFKKNSPGRSLVPTS</sequence>
<dbReference type="AlphaFoldDB" id="A0AA88MSZ7"/>
<dbReference type="GO" id="GO:0019882">
    <property type="term" value="P:antigen processing and presentation"/>
    <property type="evidence" value="ECO:0007669"/>
    <property type="project" value="InterPro"/>
</dbReference>